<evidence type="ECO:0000256" key="1">
    <source>
        <dbReference type="ARBA" id="ARBA00004127"/>
    </source>
</evidence>
<dbReference type="GO" id="GO:0012505">
    <property type="term" value="C:endomembrane system"/>
    <property type="evidence" value="ECO:0007669"/>
    <property type="project" value="UniProtKB-SubCell"/>
</dbReference>
<evidence type="ECO:0000256" key="3">
    <source>
        <dbReference type="ARBA" id="ARBA00022989"/>
    </source>
</evidence>
<evidence type="ECO:0000313" key="6">
    <source>
        <dbReference type="EMBL" id="TKS56392.1"/>
    </source>
</evidence>
<keyword evidence="4" id="KW-0472">Membrane</keyword>
<comment type="caution">
    <text evidence="6">The sequence shown here is derived from an EMBL/GenBank/DDBJ whole genome shotgun (WGS) entry which is preliminary data.</text>
</comment>
<keyword evidence="3" id="KW-1133">Transmembrane helix</keyword>
<name>A0A4U5TR19_9FLAO</name>
<dbReference type="EMBL" id="SWMU01000002">
    <property type="protein sequence ID" value="TKS56392.1"/>
    <property type="molecule type" value="Genomic_DNA"/>
</dbReference>
<keyword evidence="7" id="KW-1185">Reference proteome</keyword>
<organism evidence="6 7">
    <name type="scientific">Mesohalobacter halotolerans</name>
    <dbReference type="NCBI Taxonomy" id="1883405"/>
    <lineage>
        <taxon>Bacteria</taxon>
        <taxon>Pseudomonadati</taxon>
        <taxon>Bacteroidota</taxon>
        <taxon>Flavobacteriia</taxon>
        <taxon>Flavobacteriales</taxon>
        <taxon>Flavobacteriaceae</taxon>
        <taxon>Mesohalobacter</taxon>
    </lineage>
</organism>
<accession>A0A4U5TR19</accession>
<dbReference type="Proteomes" id="UP000306552">
    <property type="component" value="Unassembled WGS sequence"/>
</dbReference>
<evidence type="ECO:0000256" key="4">
    <source>
        <dbReference type="ARBA" id="ARBA00023136"/>
    </source>
</evidence>
<comment type="subcellular location">
    <subcellularLocation>
        <location evidence="1">Endomembrane system</location>
        <topology evidence="1">Multi-pass membrane protein</topology>
    </subcellularLocation>
</comment>
<dbReference type="RefSeq" id="WP_138931494.1">
    <property type="nucleotide sequence ID" value="NZ_SWMU01000002.1"/>
</dbReference>
<proteinExistence type="predicted"/>
<feature type="domain" description="DUF1232" evidence="5">
    <location>
        <begin position="78"/>
        <end position="110"/>
    </location>
</feature>
<keyword evidence="2" id="KW-0812">Transmembrane</keyword>
<dbReference type="Pfam" id="PF06803">
    <property type="entry name" value="DUF1232"/>
    <property type="match status" value="1"/>
</dbReference>
<dbReference type="InterPro" id="IPR010652">
    <property type="entry name" value="DUF1232"/>
</dbReference>
<dbReference type="AlphaFoldDB" id="A0A4U5TR19"/>
<reference evidence="6 7" key="1">
    <citation type="submission" date="2019-04" db="EMBL/GenBank/DDBJ databases">
        <title>Psychroflexus halotolerans sp. nov., isolated from a marine solar saltern.</title>
        <authorList>
            <person name="Feng X."/>
        </authorList>
    </citation>
    <scope>NUCLEOTIDE SEQUENCE [LARGE SCALE GENOMIC DNA]</scope>
    <source>
        <strain evidence="6 7">WDS2C27</strain>
    </source>
</reference>
<evidence type="ECO:0000313" key="7">
    <source>
        <dbReference type="Proteomes" id="UP000306552"/>
    </source>
</evidence>
<evidence type="ECO:0000256" key="2">
    <source>
        <dbReference type="ARBA" id="ARBA00022692"/>
    </source>
</evidence>
<dbReference type="OrthoDB" id="9800034at2"/>
<sequence>MKKNKHKSKINEEFVADNAKNINKADFNKINRKRKRLQKILNLKVFVDQKEKLKLLLELIKQYKSGNYKTIPWRSVTSITFTLLYIINPFDIVPDILPVVGYVDDISVFMALMRLIDEDVKVFKQWKSTQQVPQ</sequence>
<gene>
    <name evidence="6" type="ORF">FCN74_04945</name>
</gene>
<evidence type="ECO:0000259" key="5">
    <source>
        <dbReference type="Pfam" id="PF06803"/>
    </source>
</evidence>
<protein>
    <submittedName>
        <fullName evidence="6">DUF1232 domain-containing protein</fullName>
    </submittedName>
</protein>